<dbReference type="InterPro" id="IPR050498">
    <property type="entry name" value="Ycf3"/>
</dbReference>
<dbReference type="Pfam" id="PF13181">
    <property type="entry name" value="TPR_8"/>
    <property type="match status" value="1"/>
</dbReference>
<evidence type="ECO:0000313" key="3">
    <source>
        <dbReference type="EMBL" id="MPN04371.1"/>
    </source>
</evidence>
<sequence>MEDYNFIIDKQPSDVEAYYRRGLLFLEKNDRESAEADFRTCESTDPGNLFTKLSKALIFKLDDNWTEAEKIYTDIINTTVKPSSAYYLNRAECYVNTDRFSKAAADLHAVESDEKANPYFYVLRGRLRLDQFDKFAARVDFEKAKELGYDAELADKWIERAR</sequence>
<dbReference type="SMART" id="SM00028">
    <property type="entry name" value="TPR"/>
    <property type="match status" value="2"/>
</dbReference>
<dbReference type="PROSITE" id="PS50005">
    <property type="entry name" value="TPR"/>
    <property type="match status" value="1"/>
</dbReference>
<dbReference type="PANTHER" id="PTHR44858:SF1">
    <property type="entry name" value="UDP-N-ACETYLGLUCOSAMINE--PEPTIDE N-ACETYLGLUCOSAMINYLTRANSFERASE SPINDLY-RELATED"/>
    <property type="match status" value="1"/>
</dbReference>
<protein>
    <recommendedName>
        <fullName evidence="4">Tetratricopeptide repeat protein</fullName>
    </recommendedName>
</protein>
<organism evidence="3">
    <name type="scientific">bioreactor metagenome</name>
    <dbReference type="NCBI Taxonomy" id="1076179"/>
    <lineage>
        <taxon>unclassified sequences</taxon>
        <taxon>metagenomes</taxon>
        <taxon>ecological metagenomes</taxon>
    </lineage>
</organism>
<accession>A0A645EQS3</accession>
<dbReference type="InterPro" id="IPR011990">
    <property type="entry name" value="TPR-like_helical_dom_sf"/>
</dbReference>
<dbReference type="EMBL" id="VSSQ01050286">
    <property type="protein sequence ID" value="MPN04371.1"/>
    <property type="molecule type" value="Genomic_DNA"/>
</dbReference>
<evidence type="ECO:0000256" key="1">
    <source>
        <dbReference type="ARBA" id="ARBA00022737"/>
    </source>
</evidence>
<evidence type="ECO:0000256" key="2">
    <source>
        <dbReference type="ARBA" id="ARBA00022803"/>
    </source>
</evidence>
<evidence type="ECO:0008006" key="4">
    <source>
        <dbReference type="Google" id="ProtNLM"/>
    </source>
</evidence>
<dbReference type="Gene3D" id="1.25.40.10">
    <property type="entry name" value="Tetratricopeptide repeat domain"/>
    <property type="match status" value="2"/>
</dbReference>
<proteinExistence type="predicted"/>
<dbReference type="PANTHER" id="PTHR44858">
    <property type="entry name" value="TETRATRICOPEPTIDE REPEAT PROTEIN 6"/>
    <property type="match status" value="1"/>
</dbReference>
<gene>
    <name evidence="3" type="ORF">SDC9_151608</name>
</gene>
<reference evidence="3" key="1">
    <citation type="submission" date="2019-08" db="EMBL/GenBank/DDBJ databases">
        <authorList>
            <person name="Kucharzyk K."/>
            <person name="Murdoch R.W."/>
            <person name="Higgins S."/>
            <person name="Loffler F."/>
        </authorList>
    </citation>
    <scope>NUCLEOTIDE SEQUENCE</scope>
</reference>
<keyword evidence="2" id="KW-0802">TPR repeat</keyword>
<dbReference type="SUPFAM" id="SSF48452">
    <property type="entry name" value="TPR-like"/>
    <property type="match status" value="1"/>
</dbReference>
<comment type="caution">
    <text evidence="3">The sequence shown here is derived from an EMBL/GenBank/DDBJ whole genome shotgun (WGS) entry which is preliminary data.</text>
</comment>
<dbReference type="InterPro" id="IPR019734">
    <property type="entry name" value="TPR_rpt"/>
</dbReference>
<keyword evidence="1" id="KW-0677">Repeat</keyword>
<name>A0A645EQS3_9ZZZZ</name>
<dbReference type="AlphaFoldDB" id="A0A645EQS3"/>